<keyword evidence="3" id="KW-1185">Reference proteome</keyword>
<proteinExistence type="predicted"/>
<feature type="signal peptide" evidence="1">
    <location>
        <begin position="1"/>
        <end position="26"/>
    </location>
</feature>
<dbReference type="Proteomes" id="UP001241758">
    <property type="component" value="Unassembled WGS sequence"/>
</dbReference>
<feature type="chain" id="PRO_5045448230" evidence="1">
    <location>
        <begin position="27"/>
        <end position="187"/>
    </location>
</feature>
<evidence type="ECO:0000313" key="3">
    <source>
        <dbReference type="Proteomes" id="UP001241758"/>
    </source>
</evidence>
<reference evidence="2 3" key="1">
    <citation type="submission" date="2023-05" db="EMBL/GenBank/DDBJ databases">
        <title>Actinoplanes sp. NEAU-A12 genome sequencing.</title>
        <authorList>
            <person name="Wang Z.-S."/>
        </authorList>
    </citation>
    <scope>NUCLEOTIDE SEQUENCE [LARGE SCALE GENOMIC DNA]</scope>
    <source>
        <strain evidence="2 3">NEAU-A12</strain>
    </source>
</reference>
<comment type="caution">
    <text evidence="2">The sequence shown here is derived from an EMBL/GenBank/DDBJ whole genome shotgun (WGS) entry which is preliminary data.</text>
</comment>
<evidence type="ECO:0000256" key="1">
    <source>
        <dbReference type="SAM" id="SignalP"/>
    </source>
</evidence>
<dbReference type="PROSITE" id="PS51257">
    <property type="entry name" value="PROKAR_LIPOPROTEIN"/>
    <property type="match status" value="1"/>
</dbReference>
<protein>
    <submittedName>
        <fullName evidence="2">Uncharacterized protein</fullName>
    </submittedName>
</protein>
<evidence type="ECO:0000313" key="2">
    <source>
        <dbReference type="EMBL" id="MDI6104732.1"/>
    </source>
</evidence>
<keyword evidence="1" id="KW-0732">Signal</keyword>
<sequence>MSVGRSVAVLLLLVAAAGCTSPEQRAVDPPPPSARASVAPGGLVAGCEDAVAQEQDPGRTYRVAAGVVAVPSGDQVLEPLEQASGAGPARLFAKWGLLVRSGSTVELSLPPGWGDRARINWGDSGAEPATAITVTACTAGPGERPWSVFTGGTWVAEADCVPIRISTGTEQVTVELSIGAPCRRPGG</sequence>
<name>A0ABT6WYA6_9ACTN</name>
<dbReference type="RefSeq" id="WP_282766142.1">
    <property type="nucleotide sequence ID" value="NZ_JASCTH010000036.1"/>
</dbReference>
<gene>
    <name evidence="2" type="ORF">QLQ12_39695</name>
</gene>
<organism evidence="2 3">
    <name type="scientific">Actinoplanes sandaracinus</name>
    <dbReference type="NCBI Taxonomy" id="3045177"/>
    <lineage>
        <taxon>Bacteria</taxon>
        <taxon>Bacillati</taxon>
        <taxon>Actinomycetota</taxon>
        <taxon>Actinomycetes</taxon>
        <taxon>Micromonosporales</taxon>
        <taxon>Micromonosporaceae</taxon>
        <taxon>Actinoplanes</taxon>
    </lineage>
</organism>
<accession>A0ABT6WYA6</accession>
<dbReference type="EMBL" id="JASCTH010000036">
    <property type="protein sequence ID" value="MDI6104732.1"/>
    <property type="molecule type" value="Genomic_DNA"/>
</dbReference>